<evidence type="ECO:0000313" key="1">
    <source>
        <dbReference type="EMBL" id="CAG9311801.1"/>
    </source>
</evidence>
<dbReference type="InterPro" id="IPR014541">
    <property type="entry name" value="Amdntrnsf_FN0238"/>
</dbReference>
<name>A0AAU9IEQ3_9CILI</name>
<dbReference type="Proteomes" id="UP001162131">
    <property type="component" value="Unassembled WGS sequence"/>
</dbReference>
<dbReference type="Pfam" id="PF19420">
    <property type="entry name" value="DDAH_eukar"/>
    <property type="match status" value="1"/>
</dbReference>
<dbReference type="PANTHER" id="PTHR43224">
    <property type="entry name" value="AMIDINOTRANSFERASE"/>
    <property type="match status" value="1"/>
</dbReference>
<gene>
    <name evidence="1" type="ORF">BSTOLATCC_MIC5061</name>
</gene>
<dbReference type="SUPFAM" id="SSF55909">
    <property type="entry name" value="Pentein"/>
    <property type="match status" value="1"/>
</dbReference>
<protein>
    <recommendedName>
        <fullName evidence="3">Amidinotransferase</fullName>
    </recommendedName>
</protein>
<evidence type="ECO:0008006" key="3">
    <source>
        <dbReference type="Google" id="ProtNLM"/>
    </source>
</evidence>
<evidence type="ECO:0000313" key="2">
    <source>
        <dbReference type="Proteomes" id="UP001162131"/>
    </source>
</evidence>
<dbReference type="Gene3D" id="3.75.10.10">
    <property type="entry name" value="L-arginine/glycine Amidinotransferase, Chain A"/>
    <property type="match status" value="1"/>
</dbReference>
<keyword evidence="2" id="KW-1185">Reference proteome</keyword>
<organism evidence="1 2">
    <name type="scientific">Blepharisma stoltei</name>
    <dbReference type="NCBI Taxonomy" id="1481888"/>
    <lineage>
        <taxon>Eukaryota</taxon>
        <taxon>Sar</taxon>
        <taxon>Alveolata</taxon>
        <taxon>Ciliophora</taxon>
        <taxon>Postciliodesmatophora</taxon>
        <taxon>Heterotrichea</taxon>
        <taxon>Heterotrichida</taxon>
        <taxon>Blepharismidae</taxon>
        <taxon>Blepharisma</taxon>
    </lineage>
</organism>
<dbReference type="EMBL" id="CAJZBQ010000005">
    <property type="protein sequence ID" value="CAG9311801.1"/>
    <property type="molecule type" value="Genomic_DNA"/>
</dbReference>
<reference evidence="1" key="1">
    <citation type="submission" date="2021-09" db="EMBL/GenBank/DDBJ databases">
        <authorList>
            <consortium name="AG Swart"/>
            <person name="Singh M."/>
            <person name="Singh A."/>
            <person name="Seah K."/>
            <person name="Emmerich C."/>
        </authorList>
    </citation>
    <scope>NUCLEOTIDE SEQUENCE</scope>
    <source>
        <strain evidence="1">ATCC30299</strain>
    </source>
</reference>
<dbReference type="PANTHER" id="PTHR43224:SF1">
    <property type="entry name" value="AMIDINOTRANSFERASE"/>
    <property type="match status" value="1"/>
</dbReference>
<sequence>MKAVSRFASKILMIKPAKFYHNEEAATDNKFMFKDTNTNNFDSEYTSFKQTVESYGIEITQLHNPDEKAPDACFVCDWISFLGPPEYKEKIMVLYPVKHPSRQRERRPEFIERFRQEFPVVIDLTYFEAPEHGKLALEGPGCLTFDDLSSNILMCTSERASERVLHELVSRLNHYREIPWNPVTFRAFDKTNFPIFHTGLFIGLTPTMAVVNLESITDISDKNKVQDALRHYRIWDLSYEDMVKYAGNFKTLYSPKLKTEVIFMSEQAKNLLNLDREIVYVDIPTIERVGGGSISCMMSTRP</sequence>
<proteinExistence type="predicted"/>
<accession>A0AAU9IEQ3</accession>
<comment type="caution">
    <text evidence="1">The sequence shown here is derived from an EMBL/GenBank/DDBJ whole genome shotgun (WGS) entry which is preliminary data.</text>
</comment>
<dbReference type="AlphaFoldDB" id="A0AAU9IEQ3"/>